<reference evidence="1" key="1">
    <citation type="submission" date="2020-04" db="EMBL/GenBank/DDBJ databases">
        <authorList>
            <person name="Alioto T."/>
            <person name="Alioto T."/>
            <person name="Gomez Garrido J."/>
        </authorList>
    </citation>
    <scope>NUCLEOTIDE SEQUENCE</scope>
    <source>
        <strain evidence="1">A484AB</strain>
    </source>
</reference>
<dbReference type="Pfam" id="PF17919">
    <property type="entry name" value="RT_RNaseH_2"/>
    <property type="match status" value="1"/>
</dbReference>
<dbReference type="InterPro" id="IPR041577">
    <property type="entry name" value="RT_RNaseH_2"/>
</dbReference>
<dbReference type="SUPFAM" id="SSF53098">
    <property type="entry name" value="Ribonuclease H-like"/>
    <property type="match status" value="1"/>
</dbReference>
<dbReference type="InterPro" id="IPR050951">
    <property type="entry name" value="Retrovirus_Pol_polyprotein"/>
</dbReference>
<dbReference type="SUPFAM" id="SSF56672">
    <property type="entry name" value="DNA/RNA polymerases"/>
    <property type="match status" value="1"/>
</dbReference>
<dbReference type="AlphaFoldDB" id="A0A6S7LPU3"/>
<dbReference type="FunFam" id="1.10.340.70:FF:000003">
    <property type="entry name" value="Protein CBG25708"/>
    <property type="match status" value="1"/>
</dbReference>
<dbReference type="GO" id="GO:0015074">
    <property type="term" value="P:DNA integration"/>
    <property type="evidence" value="ECO:0007669"/>
    <property type="project" value="InterPro"/>
</dbReference>
<organism evidence="1 2">
    <name type="scientific">Paramuricea clavata</name>
    <name type="common">Red gorgonian</name>
    <name type="synonym">Violescent sea-whip</name>
    <dbReference type="NCBI Taxonomy" id="317549"/>
    <lineage>
        <taxon>Eukaryota</taxon>
        <taxon>Metazoa</taxon>
        <taxon>Cnidaria</taxon>
        <taxon>Anthozoa</taxon>
        <taxon>Octocorallia</taxon>
        <taxon>Malacalcyonacea</taxon>
        <taxon>Plexauridae</taxon>
        <taxon>Paramuricea</taxon>
    </lineage>
</organism>
<proteinExistence type="predicted"/>
<name>A0A6S7LPU3_PARCT</name>
<dbReference type="PANTHER" id="PTHR37984">
    <property type="entry name" value="PROTEIN CBG26694"/>
    <property type="match status" value="1"/>
</dbReference>
<dbReference type="Proteomes" id="UP001152795">
    <property type="component" value="Unassembled WGS sequence"/>
</dbReference>
<sequence length="587" mass="67561">MTEITFLGHLISADGIKPDPRKIEAILKMPTPTSKTELQRFLGMINYLGKFLPNLSKETAPLRQLLEKNVQWRFEQPHETAINTLKKMITSSPVLAYYEPKLPTRVTTDASKAGLGAVLEQNYDGEWKPVAFAIRAMTQCEQHYAQIEKETLAIVFACERFHEYTYGKRKYDLGVEFTPGSEIPVAGTLSRAYLNHQVKPEVPEQEIRCHVHSIVKSLPVSMSKLDELKRETAKDENLQKLKLFIREGWSNDKKTVPDAVKPYLTHLDEISEAEDIMLRGSRIIVPTSVRREMKSRIHEGYLGIERCKARAREALYWPGMSSEITEMISRCSTCLEFRRKHQREPIHGIPRVVISDNGPQYSSKEFQEFAKKWEFQHIKSSPYHPEANGKAERTVQTIKSLTKKTSRDEEDPYLALMNFRACPGPDGSPAPTTMLMNRKLRTRLPRLKQETLHLNKSVLEKQQKQKQYYDVKTKSLRPLAEGSTVRIQHGKSWNSMAQVMKKADTPRSYILQDETGRLLRRNRRDLLRTDESFIGKGPQDLGDNEMEVMEPATSDTQIHCYCPRTYNVFFHSFNVFFHSCCGPEVPV</sequence>
<accession>A0A6S7LPU3</accession>
<comment type="caution">
    <text evidence="1">The sequence shown here is derived from an EMBL/GenBank/DDBJ whole genome shotgun (WGS) entry which is preliminary data.</text>
</comment>
<dbReference type="GO" id="GO:0003676">
    <property type="term" value="F:nucleic acid binding"/>
    <property type="evidence" value="ECO:0007669"/>
    <property type="project" value="InterPro"/>
</dbReference>
<dbReference type="InterPro" id="IPR043502">
    <property type="entry name" value="DNA/RNA_pol_sf"/>
</dbReference>
<dbReference type="Gene3D" id="3.30.70.270">
    <property type="match status" value="1"/>
</dbReference>
<dbReference type="InterPro" id="IPR001584">
    <property type="entry name" value="Integrase_cat-core"/>
</dbReference>
<dbReference type="Gene3D" id="3.30.420.10">
    <property type="entry name" value="Ribonuclease H-like superfamily/Ribonuclease H"/>
    <property type="match status" value="1"/>
</dbReference>
<dbReference type="PANTHER" id="PTHR37984:SF8">
    <property type="entry name" value="CCHC-TYPE DOMAIN-CONTAINING PROTEIN"/>
    <property type="match status" value="1"/>
</dbReference>
<gene>
    <name evidence="1" type="ORF">PACLA_8A035901</name>
</gene>
<dbReference type="InterPro" id="IPR041588">
    <property type="entry name" value="Integrase_H2C2"/>
</dbReference>
<dbReference type="EMBL" id="CACRXK020026491">
    <property type="protein sequence ID" value="CAB4040233.1"/>
    <property type="molecule type" value="Genomic_DNA"/>
</dbReference>
<dbReference type="OrthoDB" id="423151at2759"/>
<evidence type="ECO:0000313" key="2">
    <source>
        <dbReference type="Proteomes" id="UP001152795"/>
    </source>
</evidence>
<dbReference type="InterPro" id="IPR043128">
    <property type="entry name" value="Rev_trsase/Diguanyl_cyclase"/>
</dbReference>
<dbReference type="InterPro" id="IPR012337">
    <property type="entry name" value="RNaseH-like_sf"/>
</dbReference>
<evidence type="ECO:0000313" key="1">
    <source>
        <dbReference type="EMBL" id="CAB4040233.1"/>
    </source>
</evidence>
<keyword evidence="2" id="KW-1185">Reference proteome</keyword>
<protein>
    <submittedName>
        <fullName evidence="1">Transposon Ty3-G Gag-Pol poly</fullName>
    </submittedName>
</protein>
<dbReference type="FunFam" id="3.30.70.270:FF:000026">
    <property type="entry name" value="Transposon Ty3-G Gag-Pol polyprotein"/>
    <property type="match status" value="1"/>
</dbReference>
<dbReference type="Pfam" id="PF17921">
    <property type="entry name" value="Integrase_H2C2"/>
    <property type="match status" value="1"/>
</dbReference>
<dbReference type="PROSITE" id="PS50994">
    <property type="entry name" value="INTEGRASE"/>
    <property type="match status" value="1"/>
</dbReference>
<dbReference type="InterPro" id="IPR036397">
    <property type="entry name" value="RNaseH_sf"/>
</dbReference>